<comment type="subunit">
    <text evidence="15">Homodimer. Part of a multisubunit complex that groups tRNA ligases for Arg (RARS1), Asp (DARS1), Gln (QARS1), Ile (IARS1), Leu (LARS1), Lys (KARS1), Met (MARS1) the bifunctional ligase for Glu and Pro (EPRS1) and the auxiliary subunits AIMP1/p43, AIMP2/p38 and EEF1E1/p18.</text>
</comment>
<protein>
    <recommendedName>
        <fullName evidence="5">Aspartate--tRNA ligase, cytoplasmic</fullName>
        <ecNumber evidence="4">6.1.1.12</ecNumber>
    </recommendedName>
    <alternativeName>
        <fullName evidence="14">Aspartyl-tRNA synthetase</fullName>
    </alternativeName>
</protein>
<reference evidence="19 20" key="1">
    <citation type="submission" date="2020-06" db="EMBL/GenBank/DDBJ databases">
        <authorList>
            <person name="Li R."/>
            <person name="Bekaert M."/>
        </authorList>
    </citation>
    <scope>NUCLEOTIDE SEQUENCE [LARGE SCALE GENOMIC DNA]</scope>
    <source>
        <strain evidence="20">wild</strain>
    </source>
</reference>
<keyword evidence="9" id="KW-0547">Nucleotide-binding</keyword>
<evidence type="ECO:0000256" key="10">
    <source>
        <dbReference type="ARBA" id="ARBA00022840"/>
    </source>
</evidence>
<dbReference type="InterPro" id="IPR006195">
    <property type="entry name" value="aa-tRNA-synth_II"/>
</dbReference>
<evidence type="ECO:0000256" key="14">
    <source>
        <dbReference type="ARBA" id="ARBA00033155"/>
    </source>
</evidence>
<evidence type="ECO:0000256" key="3">
    <source>
        <dbReference type="ARBA" id="ARBA00005312"/>
    </source>
</evidence>
<dbReference type="CDD" id="cd00776">
    <property type="entry name" value="AsxRS_core"/>
    <property type="match status" value="1"/>
</dbReference>
<comment type="subcellular location">
    <subcellularLocation>
        <location evidence="2">Cytoplasm</location>
    </subcellularLocation>
</comment>
<name>A0A6J8CMB9_MYTCO</name>
<dbReference type="Gene3D" id="3.30.930.10">
    <property type="entry name" value="Bira Bifunctional Protein, Domain 2"/>
    <property type="match status" value="1"/>
</dbReference>
<keyword evidence="6" id="KW-0963">Cytoplasm</keyword>
<keyword evidence="10" id="KW-0067">ATP-binding</keyword>
<dbReference type="EC" id="6.1.1.12" evidence="4"/>
<dbReference type="Gene3D" id="2.40.50.140">
    <property type="entry name" value="Nucleic acid-binding proteins"/>
    <property type="match status" value="1"/>
</dbReference>
<keyword evidence="13" id="KW-0030">Aminoacyl-tRNA synthetase</keyword>
<evidence type="ECO:0000256" key="11">
    <source>
        <dbReference type="ARBA" id="ARBA00022917"/>
    </source>
</evidence>
<evidence type="ECO:0000313" key="19">
    <source>
        <dbReference type="EMBL" id="CAC5397583.1"/>
    </source>
</evidence>
<dbReference type="FunFam" id="3.30.930.10:FF:000013">
    <property type="entry name" value="Aspartate--tRNA ligase, cytoplasmic"/>
    <property type="match status" value="1"/>
</dbReference>
<accession>A0A6J8CMB9</accession>
<sequence>MENKETSIGGENQPSKKGLKKQQKAAEKEAKKEARKQAQGEQQASQEEDVSKGFYGNMPMIQSTERPDRTILDLKDLTPSLKDKKVWVRARLQTSRAKGKQCFFVLRQQKWTIQALVCVGPNVSKQMVKFSAGINKESIIDVEGFVRTVDQKIEACSQHDVELHCEQVWVVSSAEPRLPLLIEDAVRPDTDDALATVNQDTRLDNRILDLRTTTNQAIFRIEAGVCKYFRDFLMEKDFIEVHVPKIISAASEGGANVFTVSYFKDKAYLAQSPQLYKQMAMTADFDRVFTIGQVFRAEDSNTHRHLTEFVGLDLEMAFKFHYHEVVEVIGDMFVHIFKNLRDNLQEEIETVGRQYKSEPFKFLEPSLVLTYKEGVRLLQDNGVDMGDEDDLSTPSEKLLGRLIKQKYDTDFFILDKFPLAVRPFYTMPDPTDKKWSNSYDMFMRGEEILSGAQRVHCPELLTERAKEKGVDIQHIKSYIDSFRYGAPPHAGGGIGMERVTMLFLGLDNIRKTSMFPRDPKRLTP</sequence>
<gene>
    <name evidence="19" type="ORF">MCOR_32009</name>
</gene>
<feature type="region of interest" description="Disordered" evidence="17">
    <location>
        <begin position="1"/>
        <end position="66"/>
    </location>
</feature>
<evidence type="ECO:0000256" key="2">
    <source>
        <dbReference type="ARBA" id="ARBA00004496"/>
    </source>
</evidence>
<dbReference type="FunFam" id="2.40.50.140:FF:000144">
    <property type="entry name" value="Aspartate--tRNA ligase, cytoplasmic"/>
    <property type="match status" value="1"/>
</dbReference>
<dbReference type="NCBIfam" id="NF003483">
    <property type="entry name" value="PRK05159.1"/>
    <property type="match status" value="1"/>
</dbReference>
<evidence type="ECO:0000256" key="12">
    <source>
        <dbReference type="ARBA" id="ARBA00022990"/>
    </source>
</evidence>
<dbReference type="NCBIfam" id="TIGR00458">
    <property type="entry name" value="aspS_nondisc"/>
    <property type="match status" value="1"/>
</dbReference>
<dbReference type="AlphaFoldDB" id="A0A6J8CMB9"/>
<comment type="similarity">
    <text evidence="3">Belongs to the class-II aminoacyl-tRNA synthetase family. Type 2 subfamily.</text>
</comment>
<feature type="compositionally biased region" description="Basic and acidic residues" evidence="17">
    <location>
        <begin position="24"/>
        <end position="38"/>
    </location>
</feature>
<feature type="domain" description="Aminoacyl-transfer RNA synthetases class-II family profile" evidence="18">
    <location>
        <begin position="219"/>
        <end position="524"/>
    </location>
</feature>
<evidence type="ECO:0000256" key="16">
    <source>
        <dbReference type="ARBA" id="ARBA00047904"/>
    </source>
</evidence>
<comment type="catalytic activity">
    <reaction evidence="16">
        <text>tRNA(Asp) + L-aspartate + ATP = L-aspartyl-tRNA(Asp) + AMP + diphosphate</text>
        <dbReference type="Rhea" id="RHEA:19649"/>
        <dbReference type="Rhea" id="RHEA-COMP:9660"/>
        <dbReference type="Rhea" id="RHEA-COMP:9678"/>
        <dbReference type="ChEBI" id="CHEBI:29991"/>
        <dbReference type="ChEBI" id="CHEBI:30616"/>
        <dbReference type="ChEBI" id="CHEBI:33019"/>
        <dbReference type="ChEBI" id="CHEBI:78442"/>
        <dbReference type="ChEBI" id="CHEBI:78516"/>
        <dbReference type="ChEBI" id="CHEBI:456215"/>
        <dbReference type="EC" id="6.1.1.12"/>
    </reaction>
</comment>
<keyword evidence="11" id="KW-0648">Protein biosynthesis</keyword>
<evidence type="ECO:0000256" key="4">
    <source>
        <dbReference type="ARBA" id="ARBA00012841"/>
    </source>
</evidence>
<dbReference type="EMBL" id="CACVKT020005694">
    <property type="protein sequence ID" value="CAC5397583.1"/>
    <property type="molecule type" value="Genomic_DNA"/>
</dbReference>
<dbReference type="PROSITE" id="PS50862">
    <property type="entry name" value="AA_TRNA_LIGASE_II"/>
    <property type="match status" value="1"/>
</dbReference>
<evidence type="ECO:0000259" key="18">
    <source>
        <dbReference type="PROSITE" id="PS50862"/>
    </source>
</evidence>
<comment type="function">
    <text evidence="1">Catalyzes the specific attachment of an amino acid to its cognate tRNA in a 2 step reaction: the amino acid (AA) is first activated by ATP to form AA-AMP and then transferred to the acceptor end of the tRNA.</text>
</comment>
<proteinExistence type="inferred from homology"/>
<dbReference type="InterPro" id="IPR004364">
    <property type="entry name" value="Aa-tRNA-synt_II"/>
</dbReference>
<evidence type="ECO:0000256" key="15">
    <source>
        <dbReference type="ARBA" id="ARBA00047007"/>
    </source>
</evidence>
<keyword evidence="20" id="KW-1185">Reference proteome</keyword>
<evidence type="ECO:0000256" key="5">
    <source>
        <dbReference type="ARBA" id="ARBA00018853"/>
    </source>
</evidence>
<dbReference type="OrthoDB" id="372395at2759"/>
<evidence type="ECO:0000313" key="20">
    <source>
        <dbReference type="Proteomes" id="UP000507470"/>
    </source>
</evidence>
<evidence type="ECO:0000256" key="7">
    <source>
        <dbReference type="ARBA" id="ARBA00022553"/>
    </source>
</evidence>
<dbReference type="PANTHER" id="PTHR43450:SF1">
    <property type="entry name" value="ASPARTATE--TRNA LIGASE, CYTOPLASMIC"/>
    <property type="match status" value="1"/>
</dbReference>
<evidence type="ECO:0000256" key="13">
    <source>
        <dbReference type="ARBA" id="ARBA00023146"/>
    </source>
</evidence>
<evidence type="ECO:0000256" key="17">
    <source>
        <dbReference type="SAM" id="MobiDB-lite"/>
    </source>
</evidence>
<keyword evidence="8 19" id="KW-0436">Ligase</keyword>
<dbReference type="GO" id="GO:0004815">
    <property type="term" value="F:aspartate-tRNA ligase activity"/>
    <property type="evidence" value="ECO:0007669"/>
    <property type="project" value="UniProtKB-EC"/>
</dbReference>
<dbReference type="Proteomes" id="UP000507470">
    <property type="component" value="Unassembled WGS sequence"/>
</dbReference>
<dbReference type="GO" id="GO:0006422">
    <property type="term" value="P:aspartyl-tRNA aminoacylation"/>
    <property type="evidence" value="ECO:0007669"/>
    <property type="project" value="InterPro"/>
</dbReference>
<evidence type="ECO:0000256" key="8">
    <source>
        <dbReference type="ARBA" id="ARBA00022598"/>
    </source>
</evidence>
<evidence type="ECO:0000256" key="9">
    <source>
        <dbReference type="ARBA" id="ARBA00022741"/>
    </source>
</evidence>
<dbReference type="SUPFAM" id="SSF50249">
    <property type="entry name" value="Nucleic acid-binding proteins"/>
    <property type="match status" value="1"/>
</dbReference>
<organism evidence="19 20">
    <name type="scientific">Mytilus coruscus</name>
    <name type="common">Sea mussel</name>
    <dbReference type="NCBI Taxonomy" id="42192"/>
    <lineage>
        <taxon>Eukaryota</taxon>
        <taxon>Metazoa</taxon>
        <taxon>Spiralia</taxon>
        <taxon>Lophotrochozoa</taxon>
        <taxon>Mollusca</taxon>
        <taxon>Bivalvia</taxon>
        <taxon>Autobranchia</taxon>
        <taxon>Pteriomorphia</taxon>
        <taxon>Mytilida</taxon>
        <taxon>Mytiloidea</taxon>
        <taxon>Mytilidae</taxon>
        <taxon>Mytilinae</taxon>
        <taxon>Mytilus</taxon>
    </lineage>
</organism>
<dbReference type="GO" id="GO:0005524">
    <property type="term" value="F:ATP binding"/>
    <property type="evidence" value="ECO:0007669"/>
    <property type="project" value="UniProtKB-KW"/>
</dbReference>
<dbReference type="PRINTS" id="PR01042">
    <property type="entry name" value="TRNASYNTHASP"/>
</dbReference>
<dbReference type="InterPro" id="IPR002312">
    <property type="entry name" value="Asp/Asn-tRNA-synth_IIb"/>
</dbReference>
<dbReference type="InterPro" id="IPR012340">
    <property type="entry name" value="NA-bd_OB-fold"/>
</dbReference>
<keyword evidence="7" id="KW-0597">Phosphoprotein</keyword>
<evidence type="ECO:0000256" key="6">
    <source>
        <dbReference type="ARBA" id="ARBA00022490"/>
    </source>
</evidence>
<evidence type="ECO:0000256" key="1">
    <source>
        <dbReference type="ARBA" id="ARBA00003170"/>
    </source>
</evidence>
<dbReference type="GO" id="GO:0017101">
    <property type="term" value="C:aminoacyl-tRNA synthetase multienzyme complex"/>
    <property type="evidence" value="ECO:0007669"/>
    <property type="project" value="TreeGrafter"/>
</dbReference>
<dbReference type="GO" id="GO:0003723">
    <property type="term" value="F:RNA binding"/>
    <property type="evidence" value="ECO:0007669"/>
    <property type="project" value="TreeGrafter"/>
</dbReference>
<keyword evidence="12" id="KW-0007">Acetylation</keyword>
<dbReference type="InterPro" id="IPR045864">
    <property type="entry name" value="aa-tRNA-synth_II/BPL/LPL"/>
</dbReference>
<dbReference type="GO" id="GO:0005829">
    <property type="term" value="C:cytosol"/>
    <property type="evidence" value="ECO:0007669"/>
    <property type="project" value="TreeGrafter"/>
</dbReference>
<dbReference type="HAMAP" id="MF_02075">
    <property type="entry name" value="Asp_tRNA_synth_type2"/>
    <property type="match status" value="1"/>
</dbReference>
<dbReference type="CDD" id="cd04320">
    <property type="entry name" value="AspRS_cyto_N"/>
    <property type="match status" value="1"/>
</dbReference>
<dbReference type="PANTHER" id="PTHR43450">
    <property type="entry name" value="ASPARTYL-TRNA SYNTHETASE"/>
    <property type="match status" value="1"/>
</dbReference>
<dbReference type="InterPro" id="IPR004523">
    <property type="entry name" value="Asp-tRNA_synthase_2"/>
</dbReference>
<dbReference type="SUPFAM" id="SSF55681">
    <property type="entry name" value="Class II aaRS and biotin synthetases"/>
    <property type="match status" value="1"/>
</dbReference>
<dbReference type="Pfam" id="PF00152">
    <property type="entry name" value="tRNA-synt_2"/>
    <property type="match status" value="1"/>
</dbReference>